<organism evidence="2 3">
    <name type="scientific">Maudiozyma barnettii</name>
    <dbReference type="NCBI Taxonomy" id="61262"/>
    <lineage>
        <taxon>Eukaryota</taxon>
        <taxon>Fungi</taxon>
        <taxon>Dikarya</taxon>
        <taxon>Ascomycota</taxon>
        <taxon>Saccharomycotina</taxon>
        <taxon>Saccharomycetes</taxon>
        <taxon>Saccharomycetales</taxon>
        <taxon>Saccharomycetaceae</taxon>
        <taxon>Maudiozyma</taxon>
    </lineage>
</organism>
<dbReference type="AlphaFoldDB" id="A0A8H2VBE3"/>
<accession>A0A8H2VBE3</accession>
<name>A0A8H2VBE3_9SACH</name>
<proteinExistence type="predicted"/>
<keyword evidence="3" id="KW-1185">Reference proteome</keyword>
<dbReference type="RefSeq" id="XP_041404221.1">
    <property type="nucleotide sequence ID" value="XM_041548287.1"/>
</dbReference>
<reference evidence="2 3" key="1">
    <citation type="submission" date="2020-05" db="EMBL/GenBank/DDBJ databases">
        <authorList>
            <person name="Casaregola S."/>
            <person name="Devillers H."/>
            <person name="Grondin C."/>
        </authorList>
    </citation>
    <scope>NUCLEOTIDE SEQUENCE [LARGE SCALE GENOMIC DNA]</scope>
    <source>
        <strain evidence="2 3">CLIB 1767</strain>
    </source>
</reference>
<evidence type="ECO:0000313" key="2">
    <source>
        <dbReference type="EMBL" id="CAB4252182.1"/>
    </source>
</evidence>
<dbReference type="Proteomes" id="UP000644660">
    <property type="component" value="Unassembled WGS sequence"/>
</dbReference>
<comment type="caution">
    <text evidence="2">The sequence shown here is derived from an EMBL/GenBank/DDBJ whole genome shotgun (WGS) entry which is preliminary data.</text>
</comment>
<protein>
    <submittedName>
        <fullName evidence="2">Uncharacterized protein</fullName>
    </submittedName>
</protein>
<sequence>MSQEYELFKRWSSGQPWFILIKLWIYNSFVSFLGPELLLTLNSRHIFNTRVENQDVASPIVSRTLQEVRMMELTILKKNISNQKRKLNVIRDNLQQLRNEFSVQEKVQINKRKIVKISDYSLEDIFMEDDSFCSSATGYFSTISACDKITTNGNDLLGNKVSDNIGLNLKIIQK</sequence>
<keyword evidence="1" id="KW-0175">Coiled coil</keyword>
<feature type="coiled-coil region" evidence="1">
    <location>
        <begin position="73"/>
        <end position="100"/>
    </location>
</feature>
<dbReference type="OrthoDB" id="4067637at2759"/>
<gene>
    <name evidence="2" type="ORF">KABA2_01S07876</name>
</gene>
<dbReference type="EMBL" id="CAEFZW010000001">
    <property type="protein sequence ID" value="CAB4252182.1"/>
    <property type="molecule type" value="Genomic_DNA"/>
</dbReference>
<evidence type="ECO:0000256" key="1">
    <source>
        <dbReference type="SAM" id="Coils"/>
    </source>
</evidence>
<dbReference type="GeneID" id="64855306"/>
<evidence type="ECO:0000313" key="3">
    <source>
        <dbReference type="Proteomes" id="UP000644660"/>
    </source>
</evidence>